<accession>A0ABV8U4F4</accession>
<dbReference type="Gene3D" id="3.40.50.1390">
    <property type="entry name" value="Resolvase, N-terminal catalytic domain"/>
    <property type="match status" value="1"/>
</dbReference>
<reference evidence="4" key="1">
    <citation type="journal article" date="2019" name="Int. J. Syst. Evol. Microbiol.">
        <title>The Global Catalogue of Microorganisms (GCM) 10K type strain sequencing project: providing services to taxonomists for standard genome sequencing and annotation.</title>
        <authorList>
            <consortium name="The Broad Institute Genomics Platform"/>
            <consortium name="The Broad Institute Genome Sequencing Center for Infectious Disease"/>
            <person name="Wu L."/>
            <person name="Ma J."/>
        </authorList>
    </citation>
    <scope>NUCLEOTIDE SEQUENCE [LARGE SCALE GENOMIC DNA]</scope>
    <source>
        <strain evidence="4">IBRC-M 10908</strain>
    </source>
</reference>
<dbReference type="InterPro" id="IPR006119">
    <property type="entry name" value="Resolv_N"/>
</dbReference>
<protein>
    <submittedName>
        <fullName evidence="3">Recombinase family protein</fullName>
    </submittedName>
</protein>
<dbReference type="PROSITE" id="PS51736">
    <property type="entry name" value="RECOMBINASES_3"/>
    <property type="match status" value="1"/>
</dbReference>
<dbReference type="Pfam" id="PF00239">
    <property type="entry name" value="Resolvase"/>
    <property type="match status" value="1"/>
</dbReference>
<evidence type="ECO:0000313" key="4">
    <source>
        <dbReference type="Proteomes" id="UP001595823"/>
    </source>
</evidence>
<dbReference type="RefSeq" id="WP_380624487.1">
    <property type="nucleotide sequence ID" value="NZ_JBHSDK010000034.1"/>
</dbReference>
<proteinExistence type="predicted"/>
<evidence type="ECO:0000256" key="1">
    <source>
        <dbReference type="SAM" id="MobiDB-lite"/>
    </source>
</evidence>
<feature type="domain" description="Resolvase/invertase-type recombinase catalytic" evidence="2">
    <location>
        <begin position="1"/>
        <end position="75"/>
    </location>
</feature>
<organism evidence="3 4">
    <name type="scientific">Salininema proteolyticum</name>
    <dbReference type="NCBI Taxonomy" id="1607685"/>
    <lineage>
        <taxon>Bacteria</taxon>
        <taxon>Bacillati</taxon>
        <taxon>Actinomycetota</taxon>
        <taxon>Actinomycetes</taxon>
        <taxon>Glycomycetales</taxon>
        <taxon>Glycomycetaceae</taxon>
        <taxon>Salininema</taxon>
    </lineage>
</organism>
<sequence length="133" mass="14362">MHTLNRFSRSLPDLIHTVGHLRSEDIGFRTLHENLDTTTPGGRLILHVFTAFSQSLRELIVEGSCQGLAGARARGPAVGRPPVMTPEKVVAAAAAPPQPDLGDRPPDRRFRRNDLRTPGRGSHSSRAGGRGST</sequence>
<evidence type="ECO:0000313" key="3">
    <source>
        <dbReference type="EMBL" id="MFC4337466.1"/>
    </source>
</evidence>
<evidence type="ECO:0000259" key="2">
    <source>
        <dbReference type="PROSITE" id="PS51736"/>
    </source>
</evidence>
<dbReference type="SUPFAM" id="SSF53041">
    <property type="entry name" value="Resolvase-like"/>
    <property type="match status" value="1"/>
</dbReference>
<dbReference type="Proteomes" id="UP001595823">
    <property type="component" value="Unassembled WGS sequence"/>
</dbReference>
<keyword evidence="4" id="KW-1185">Reference proteome</keyword>
<feature type="compositionally biased region" description="Low complexity" evidence="1">
    <location>
        <begin position="118"/>
        <end position="127"/>
    </location>
</feature>
<feature type="compositionally biased region" description="Low complexity" evidence="1">
    <location>
        <begin position="71"/>
        <end position="82"/>
    </location>
</feature>
<gene>
    <name evidence="3" type="ORF">ACFPET_19910</name>
</gene>
<feature type="compositionally biased region" description="Basic and acidic residues" evidence="1">
    <location>
        <begin position="101"/>
        <end position="117"/>
    </location>
</feature>
<feature type="region of interest" description="Disordered" evidence="1">
    <location>
        <begin position="71"/>
        <end position="133"/>
    </location>
</feature>
<name>A0ABV8U4F4_9ACTN</name>
<dbReference type="InterPro" id="IPR036162">
    <property type="entry name" value="Resolvase-like_N_sf"/>
</dbReference>
<dbReference type="EMBL" id="JBHSDK010000034">
    <property type="protein sequence ID" value="MFC4337466.1"/>
    <property type="molecule type" value="Genomic_DNA"/>
</dbReference>
<comment type="caution">
    <text evidence="3">The sequence shown here is derived from an EMBL/GenBank/DDBJ whole genome shotgun (WGS) entry which is preliminary data.</text>
</comment>